<organism evidence="1">
    <name type="scientific">Flavobacterium sp. CFS9</name>
    <dbReference type="NCBI Taxonomy" id="3143118"/>
    <lineage>
        <taxon>Bacteria</taxon>
        <taxon>Pseudomonadati</taxon>
        <taxon>Bacteroidota</taxon>
        <taxon>Flavobacteriia</taxon>
        <taxon>Flavobacteriales</taxon>
        <taxon>Flavobacteriaceae</taxon>
        <taxon>Flavobacterium</taxon>
    </lineage>
</organism>
<dbReference type="RefSeq" id="WP_369614922.1">
    <property type="nucleotide sequence ID" value="NZ_AP031573.1"/>
</dbReference>
<proteinExistence type="predicted"/>
<name>A0AAT9H2W8_9FLAO</name>
<dbReference type="EMBL" id="AP031573">
    <property type="protein sequence ID" value="BFM43745.1"/>
    <property type="molecule type" value="Genomic_DNA"/>
</dbReference>
<gene>
    <name evidence="1" type="ORF">CFS9_23860</name>
</gene>
<accession>A0AAT9H2W8</accession>
<sequence length="246" mass="28953">MADRILKDIRFYESEKENIAGQSIPRDPGKLFVPTKDTNFIGQRIARKLNELKFTYGEFDHIYINLTTVLKENEIIVSNRNVDKTIKYIDFGINTEKLQSLSDSEKNSLIKSITFQVLRKISNGLNLVLIDQTEKLIDELDTEIKIHFKTKETKSFKIDIYYQIEVKEIGTMAVIEYRDKKTNFYGSISYKLQFYEDIYTLIDTISYTKGLITLKPKKSFRADIYNKRYETPIQLELKDFEEIICM</sequence>
<protein>
    <submittedName>
        <fullName evidence="1">Uncharacterized protein</fullName>
    </submittedName>
</protein>
<reference evidence="1" key="1">
    <citation type="submission" date="2024-05" db="EMBL/GenBank/DDBJ databases">
        <title>Whole-Genome Sequence of CFS9, a Potential Fish Probiotic Isolated from the Body Surface of Silurus asotus.</title>
        <authorList>
            <person name="Kojima M."/>
            <person name="Tobioka K."/>
            <person name="Yokota K."/>
            <person name="Nakatani H."/>
            <person name="Hori K."/>
            <person name="Tamaru Y."/>
            <person name="Okazaki F."/>
        </authorList>
    </citation>
    <scope>NUCLEOTIDE SEQUENCE</scope>
    <source>
        <strain evidence="1">CFS9</strain>
    </source>
</reference>
<evidence type="ECO:0000313" key="1">
    <source>
        <dbReference type="EMBL" id="BFM43745.1"/>
    </source>
</evidence>
<dbReference type="AlphaFoldDB" id="A0AAT9H2W8"/>